<sequence length="162" mass="18719">MIFLAGRDRYTQRTLLRDVHDRLTNQAGCEDVRYRPSRRRPRYVIGDVEPTTFLGDSSDAATARLEIRFWYPAGVDHEYYRINWVEPDRNLMLGFHQDADHPDLGSCHIQLNHKDASVDRHSASFLDAHPLAVLDDRLQQLPAAVEAIRWENGMPSLPTWPV</sequence>
<gene>
    <name evidence="1" type="ORF">SAMN06264867_11265</name>
</gene>
<protein>
    <submittedName>
        <fullName evidence="1">Uncharacterized protein</fullName>
    </submittedName>
</protein>
<dbReference type="EMBL" id="FXTD01000012">
    <property type="protein sequence ID" value="SMO86677.1"/>
    <property type="molecule type" value="Genomic_DNA"/>
</dbReference>
<evidence type="ECO:0000313" key="1">
    <source>
        <dbReference type="EMBL" id="SMO86677.1"/>
    </source>
</evidence>
<reference evidence="1 2" key="1">
    <citation type="submission" date="2017-05" db="EMBL/GenBank/DDBJ databases">
        <authorList>
            <person name="Varghese N."/>
            <person name="Submissions S."/>
        </authorList>
    </citation>
    <scope>NUCLEOTIDE SEQUENCE [LARGE SCALE GENOMIC DNA]</scope>
    <source>
        <strain evidence="1 2">DSM 19504</strain>
    </source>
</reference>
<evidence type="ECO:0000313" key="2">
    <source>
        <dbReference type="Proteomes" id="UP000319712"/>
    </source>
</evidence>
<dbReference type="RefSeq" id="WP_142987631.1">
    <property type="nucleotide sequence ID" value="NZ_FXTD01000012.1"/>
</dbReference>
<proteinExistence type="predicted"/>
<organism evidence="1 2">
    <name type="scientific">Halorubrum cibi</name>
    <dbReference type="NCBI Taxonomy" id="413815"/>
    <lineage>
        <taxon>Archaea</taxon>
        <taxon>Methanobacteriati</taxon>
        <taxon>Methanobacteriota</taxon>
        <taxon>Stenosarchaea group</taxon>
        <taxon>Halobacteria</taxon>
        <taxon>Halobacteriales</taxon>
        <taxon>Haloferacaceae</taxon>
        <taxon>Halorubrum</taxon>
    </lineage>
</organism>
<name>A0A521ERZ9_9EURY</name>
<accession>A0A521ERZ9</accession>
<dbReference type="Proteomes" id="UP000319712">
    <property type="component" value="Unassembled WGS sequence"/>
</dbReference>
<dbReference type="AlphaFoldDB" id="A0A521ERZ9"/>
<keyword evidence="2" id="KW-1185">Reference proteome</keyword>